<dbReference type="GO" id="GO:0032259">
    <property type="term" value="P:methylation"/>
    <property type="evidence" value="ECO:0007669"/>
    <property type="project" value="UniProtKB-KW"/>
</dbReference>
<dbReference type="GO" id="GO:0008168">
    <property type="term" value="F:methyltransferase activity"/>
    <property type="evidence" value="ECO:0007669"/>
    <property type="project" value="UniProtKB-KW"/>
</dbReference>
<protein>
    <submittedName>
        <fullName evidence="2">Class I SAM-dependent methyltransferase</fullName>
    </submittedName>
</protein>
<organism evidence="2 3">
    <name type="scientific">Shewanella putrefaciens</name>
    <name type="common">Pseudomonas putrefaciens</name>
    <dbReference type="NCBI Taxonomy" id="24"/>
    <lineage>
        <taxon>Bacteria</taxon>
        <taxon>Pseudomonadati</taxon>
        <taxon>Pseudomonadota</taxon>
        <taxon>Gammaproteobacteria</taxon>
        <taxon>Alteromonadales</taxon>
        <taxon>Shewanellaceae</taxon>
        <taxon>Shewanella</taxon>
    </lineage>
</organism>
<gene>
    <name evidence="2" type="ORF">K3G22_13115</name>
</gene>
<dbReference type="SUPFAM" id="SSF53335">
    <property type="entry name" value="S-adenosyl-L-methionine-dependent methyltransferases"/>
    <property type="match status" value="1"/>
</dbReference>
<evidence type="ECO:0000313" key="2">
    <source>
        <dbReference type="EMBL" id="QYX71708.1"/>
    </source>
</evidence>
<dbReference type="InterPro" id="IPR041698">
    <property type="entry name" value="Methyltransf_25"/>
</dbReference>
<dbReference type="InterPro" id="IPR029063">
    <property type="entry name" value="SAM-dependent_MTases_sf"/>
</dbReference>
<sequence>MARIYGDDKLKLSYDNVVKFFEDRARKSAVVGDLSAVIYQDKNPELAINRDIIEKKLLLPKLGIDQSSIVFDAGCGTGRWAQEIIPYCGQYYGADISNGFIEIASKKFKSYKNAHFFVSPLWERKILSKGFKGICTHALSFGVMIYMNDEELKVYLDILLHLMSEKALIAFREPIGVAQRLSIIEHFSDDMEQEYNAIYRTELELFEMIDSVFNHSGFSLKESGDVHSAALSNRSDTKQKYYIYQR</sequence>
<dbReference type="RefSeq" id="WP_011788739.1">
    <property type="nucleotide sequence ID" value="NZ_BMPK01000008.1"/>
</dbReference>
<dbReference type="GeneID" id="67444218"/>
<dbReference type="Pfam" id="PF13649">
    <property type="entry name" value="Methyltransf_25"/>
    <property type="match status" value="1"/>
</dbReference>
<feature type="domain" description="Methyltransferase" evidence="1">
    <location>
        <begin position="70"/>
        <end position="136"/>
    </location>
</feature>
<reference evidence="2 3" key="1">
    <citation type="submission" date="2021-08" db="EMBL/GenBank/DDBJ databases">
        <title>Shewanella putrefaciens YZ-J, complete genome.</title>
        <authorList>
            <person name="Yi Z."/>
        </authorList>
    </citation>
    <scope>NUCLEOTIDE SEQUENCE [LARGE SCALE GENOMIC DNA]</scope>
    <source>
        <strain evidence="2 3">YZ-J</strain>
    </source>
</reference>
<keyword evidence="2" id="KW-0489">Methyltransferase</keyword>
<dbReference type="Gene3D" id="3.40.50.150">
    <property type="entry name" value="Vaccinia Virus protein VP39"/>
    <property type="match status" value="1"/>
</dbReference>
<proteinExistence type="predicted"/>
<keyword evidence="3" id="KW-1185">Reference proteome</keyword>
<evidence type="ECO:0000259" key="1">
    <source>
        <dbReference type="Pfam" id="PF13649"/>
    </source>
</evidence>
<dbReference type="EMBL" id="CP080635">
    <property type="protein sequence ID" value="QYX71708.1"/>
    <property type="molecule type" value="Genomic_DNA"/>
</dbReference>
<accession>A0ABX8X8F8</accession>
<name>A0ABX8X8F8_SHEPU</name>
<dbReference type="Proteomes" id="UP000827084">
    <property type="component" value="Chromosome"/>
</dbReference>
<keyword evidence="2" id="KW-0808">Transferase</keyword>
<evidence type="ECO:0000313" key="3">
    <source>
        <dbReference type="Proteomes" id="UP000827084"/>
    </source>
</evidence>